<evidence type="ECO:0000313" key="10">
    <source>
        <dbReference type="Proteomes" id="UP000278143"/>
    </source>
</evidence>
<evidence type="ECO:0000256" key="1">
    <source>
        <dbReference type="ARBA" id="ARBA00022387"/>
    </source>
</evidence>
<dbReference type="Proteomes" id="UP000278143">
    <property type="component" value="Unassembled WGS sequence"/>
</dbReference>
<dbReference type="Gene3D" id="2.70.130.10">
    <property type="entry name" value="Mannose-6-phosphate receptor binding domain"/>
    <property type="match status" value="1"/>
</dbReference>
<sequence>MLGLVATASLLASLAADVLAQDDASSGRLRGVPKSTLIAPSPAPPPPPSTTEAAFYVAKDGMFTCLDGAQSIPFERVNDDYCDCLDGSDEPGTAACPNGTFHCVNRWFRPANIPSSRVNDGLCDPSCCDGSDEYDGKVQCPNRCKELGAADREKRKQDQLVRREGGQKRLEYMAIGQKAKAEREKKLAALRQEEQELAAKLDELHGMLCMIARSMDIATNRANASHRRAAAKEKIETLELAEAETPQARRLKGGCMAVHAPSVCRPALLAMTAAKERNVELERRIETAHGRLTALRADIGHLLQILKDMKENHNQNYHDMAVAHAITAYDTFETQRSARYEPENDDDLLAANDSSWSEEDYAADHATPSSPDIATSLWQGIASWVGLHSPSVDEVLRSVQNGQYPAARQHCLAVIATDGDALRAAYSETEMRKYDVQRELRALEAHEQKDYGPDQRFAALEDKCFSHDSQEYTYEVCLFDHVKQQKKSESWSTSLGQFRGWSTEHHGDDDEAKYHTIRFEDGEQCWDGPRRSMKIVLQCGVKEEILSVEETEKCVYSMSMTTPAVCPVPPSDASSGHTTTTTTTEEEGEAWQDGHQLKDEL</sequence>
<dbReference type="PROSITE" id="PS51914">
    <property type="entry name" value="MRH"/>
    <property type="match status" value="1"/>
</dbReference>
<accession>A0A4P9YYH5</accession>
<feature type="domain" description="MRH" evidence="8">
    <location>
        <begin position="462"/>
        <end position="568"/>
    </location>
</feature>
<feature type="chain" id="PRO_5020779347" description="Glucosidase 2 subunit beta" evidence="7">
    <location>
        <begin position="21"/>
        <end position="601"/>
    </location>
</feature>
<name>A0A4P9YYH5_9FUNG</name>
<dbReference type="Pfam" id="PF13015">
    <property type="entry name" value="PRKCSH_1"/>
    <property type="match status" value="1"/>
</dbReference>
<dbReference type="OrthoDB" id="28322at2759"/>
<evidence type="ECO:0000313" key="9">
    <source>
        <dbReference type="EMBL" id="RKP24622.1"/>
    </source>
</evidence>
<evidence type="ECO:0000256" key="3">
    <source>
        <dbReference type="ARBA" id="ARBA00022824"/>
    </source>
</evidence>
<dbReference type="InterPro" id="IPR036607">
    <property type="entry name" value="PRKCSH"/>
</dbReference>
<dbReference type="GO" id="GO:0017177">
    <property type="term" value="C:glucosidase II complex"/>
    <property type="evidence" value="ECO:0007669"/>
    <property type="project" value="TreeGrafter"/>
</dbReference>
<organism evidence="9 10">
    <name type="scientific">Syncephalis pseudoplumigaleata</name>
    <dbReference type="NCBI Taxonomy" id="1712513"/>
    <lineage>
        <taxon>Eukaryota</taxon>
        <taxon>Fungi</taxon>
        <taxon>Fungi incertae sedis</taxon>
        <taxon>Zoopagomycota</taxon>
        <taxon>Zoopagomycotina</taxon>
        <taxon>Zoopagomycetes</taxon>
        <taxon>Zoopagales</taxon>
        <taxon>Piptocephalidaceae</taxon>
        <taxon>Syncephalis</taxon>
    </lineage>
</organism>
<keyword evidence="4" id="KW-1015">Disulfide bond</keyword>
<dbReference type="Pfam" id="PF12999">
    <property type="entry name" value="PRKCSH-like"/>
    <property type="match status" value="1"/>
</dbReference>
<keyword evidence="5" id="KW-0175">Coiled coil</keyword>
<protein>
    <recommendedName>
        <fullName evidence="1">Glucosidase 2 subunit beta</fullName>
    </recommendedName>
</protein>
<keyword evidence="10" id="KW-1185">Reference proteome</keyword>
<dbReference type="InterPro" id="IPR028146">
    <property type="entry name" value="PRKCSH_N"/>
</dbReference>
<gene>
    <name evidence="9" type="ORF">SYNPS1DRAFT_29619</name>
</gene>
<feature type="region of interest" description="Disordered" evidence="6">
    <location>
        <begin position="567"/>
        <end position="601"/>
    </location>
</feature>
<dbReference type="EMBL" id="KZ990119">
    <property type="protein sequence ID" value="RKP24622.1"/>
    <property type="molecule type" value="Genomic_DNA"/>
</dbReference>
<dbReference type="InterPro" id="IPR039794">
    <property type="entry name" value="Gtb1-like"/>
</dbReference>
<feature type="coiled-coil region" evidence="5">
    <location>
        <begin position="271"/>
        <end position="298"/>
    </location>
</feature>
<evidence type="ECO:0000256" key="2">
    <source>
        <dbReference type="ARBA" id="ARBA00022729"/>
    </source>
</evidence>
<feature type="signal peptide" evidence="7">
    <location>
        <begin position="1"/>
        <end position="20"/>
    </location>
</feature>
<evidence type="ECO:0000256" key="7">
    <source>
        <dbReference type="SAM" id="SignalP"/>
    </source>
</evidence>
<dbReference type="SUPFAM" id="SSF50911">
    <property type="entry name" value="Mannose 6-phosphate receptor domain"/>
    <property type="match status" value="1"/>
</dbReference>
<evidence type="ECO:0000256" key="5">
    <source>
        <dbReference type="SAM" id="Coils"/>
    </source>
</evidence>
<feature type="coiled-coil region" evidence="5">
    <location>
        <begin position="176"/>
        <end position="241"/>
    </location>
</feature>
<evidence type="ECO:0000259" key="8">
    <source>
        <dbReference type="PROSITE" id="PS51914"/>
    </source>
</evidence>
<dbReference type="Gene3D" id="4.10.400.10">
    <property type="entry name" value="Low-density Lipoprotein Receptor"/>
    <property type="match status" value="1"/>
</dbReference>
<proteinExistence type="predicted"/>
<dbReference type="AlphaFoldDB" id="A0A4P9YYH5"/>
<evidence type="ECO:0000256" key="6">
    <source>
        <dbReference type="SAM" id="MobiDB-lite"/>
    </source>
</evidence>
<evidence type="ECO:0000256" key="4">
    <source>
        <dbReference type="ARBA" id="ARBA00023157"/>
    </source>
</evidence>
<reference evidence="10" key="1">
    <citation type="journal article" date="2018" name="Nat. Microbiol.">
        <title>Leveraging single-cell genomics to expand the fungal tree of life.</title>
        <authorList>
            <person name="Ahrendt S.R."/>
            <person name="Quandt C.A."/>
            <person name="Ciobanu D."/>
            <person name="Clum A."/>
            <person name="Salamov A."/>
            <person name="Andreopoulos B."/>
            <person name="Cheng J.F."/>
            <person name="Woyke T."/>
            <person name="Pelin A."/>
            <person name="Henrissat B."/>
            <person name="Reynolds N.K."/>
            <person name="Benny G.L."/>
            <person name="Smith M.E."/>
            <person name="James T.Y."/>
            <person name="Grigoriev I.V."/>
        </authorList>
    </citation>
    <scope>NUCLEOTIDE SEQUENCE [LARGE SCALE GENOMIC DNA]</scope>
    <source>
        <strain evidence="10">Benny S71-1</strain>
    </source>
</reference>
<keyword evidence="3" id="KW-0256">Endoplasmic reticulum</keyword>
<dbReference type="InterPro" id="IPR044865">
    <property type="entry name" value="MRH_dom"/>
</dbReference>
<dbReference type="InterPro" id="IPR036055">
    <property type="entry name" value="LDL_receptor-like_sf"/>
</dbReference>
<dbReference type="GO" id="GO:0006491">
    <property type="term" value="P:N-glycan processing"/>
    <property type="evidence" value="ECO:0007669"/>
    <property type="project" value="TreeGrafter"/>
</dbReference>
<dbReference type="PANTHER" id="PTHR12630">
    <property type="entry name" value="N-LINKED OLIGOSACCHARIDE PROCESSING"/>
    <property type="match status" value="1"/>
</dbReference>
<dbReference type="SUPFAM" id="SSF57424">
    <property type="entry name" value="LDL receptor-like module"/>
    <property type="match status" value="1"/>
</dbReference>
<dbReference type="InterPro" id="IPR009011">
    <property type="entry name" value="Man6P_isomerase_rcpt-bd_dom_sf"/>
</dbReference>
<dbReference type="PANTHER" id="PTHR12630:SF1">
    <property type="entry name" value="GLUCOSIDASE 2 SUBUNIT BETA"/>
    <property type="match status" value="1"/>
</dbReference>
<keyword evidence="2 7" id="KW-0732">Signal</keyword>